<protein>
    <submittedName>
        <fullName evidence="1">Uncharacterized protein</fullName>
    </submittedName>
</protein>
<accession>A0A285LZV8</accession>
<keyword evidence="2" id="KW-1185">Reference proteome</keyword>
<gene>
    <name evidence="1" type="ORF">SAMN04244553_5812</name>
</gene>
<evidence type="ECO:0000313" key="1">
    <source>
        <dbReference type="EMBL" id="SNY88821.1"/>
    </source>
</evidence>
<reference evidence="1 2" key="1">
    <citation type="submission" date="2017-09" db="EMBL/GenBank/DDBJ databases">
        <authorList>
            <person name="Ehlers B."/>
            <person name="Leendertz F.H."/>
        </authorList>
    </citation>
    <scope>NUCLEOTIDE SEQUENCE [LARGE SCALE GENOMIC DNA]</scope>
    <source>
        <strain evidence="1 2">DSM 45537</strain>
    </source>
</reference>
<organism evidence="1 2">
    <name type="scientific">Nocardia amikacinitolerans</name>
    <dbReference type="NCBI Taxonomy" id="756689"/>
    <lineage>
        <taxon>Bacteria</taxon>
        <taxon>Bacillati</taxon>
        <taxon>Actinomycetota</taxon>
        <taxon>Actinomycetes</taxon>
        <taxon>Mycobacteriales</taxon>
        <taxon>Nocardiaceae</taxon>
        <taxon>Nocardia</taxon>
    </lineage>
</organism>
<evidence type="ECO:0000313" key="2">
    <source>
        <dbReference type="Proteomes" id="UP000219565"/>
    </source>
</evidence>
<dbReference type="Proteomes" id="UP000219565">
    <property type="component" value="Unassembled WGS sequence"/>
</dbReference>
<dbReference type="AlphaFoldDB" id="A0A285LZV8"/>
<dbReference type="EMBL" id="OBEG01000007">
    <property type="protein sequence ID" value="SNY88821.1"/>
    <property type="molecule type" value="Genomic_DNA"/>
</dbReference>
<proteinExistence type="predicted"/>
<sequence>MLLRCDGKPFATIVRYGYETPWATGELRAHDPVEFERFDRAGALQRWSREQAELLTDDEYDAGYAREQARLGLSDADVRQCESAVWTIVTADGTEHQTYSLDFLDGWIQWRW</sequence>
<name>A0A285LZV8_9NOCA</name>